<accession>A0A8S9N4Y5</accession>
<keyword evidence="1" id="KW-0812">Transmembrane</keyword>
<gene>
    <name evidence="2" type="ORF">F2Q69_00040489</name>
</gene>
<keyword evidence="1" id="KW-0472">Membrane</keyword>
<organism evidence="2 3">
    <name type="scientific">Brassica cretica</name>
    <name type="common">Mustard</name>
    <dbReference type="NCBI Taxonomy" id="69181"/>
    <lineage>
        <taxon>Eukaryota</taxon>
        <taxon>Viridiplantae</taxon>
        <taxon>Streptophyta</taxon>
        <taxon>Embryophyta</taxon>
        <taxon>Tracheophyta</taxon>
        <taxon>Spermatophyta</taxon>
        <taxon>Magnoliopsida</taxon>
        <taxon>eudicotyledons</taxon>
        <taxon>Gunneridae</taxon>
        <taxon>Pentapetalae</taxon>
        <taxon>rosids</taxon>
        <taxon>malvids</taxon>
        <taxon>Brassicales</taxon>
        <taxon>Brassicaceae</taxon>
        <taxon>Brassiceae</taxon>
        <taxon>Brassica</taxon>
    </lineage>
</organism>
<evidence type="ECO:0000256" key="1">
    <source>
        <dbReference type="SAM" id="Phobius"/>
    </source>
</evidence>
<dbReference type="AlphaFoldDB" id="A0A8S9N4Y5"/>
<protein>
    <submittedName>
        <fullName evidence="2">Uncharacterized protein</fullName>
    </submittedName>
</protein>
<proteinExistence type="predicted"/>
<comment type="caution">
    <text evidence="2">The sequence shown here is derived from an EMBL/GenBank/DDBJ whole genome shotgun (WGS) entry which is preliminary data.</text>
</comment>
<reference evidence="2" key="1">
    <citation type="submission" date="2019-12" db="EMBL/GenBank/DDBJ databases">
        <title>Genome sequencing and annotation of Brassica cretica.</title>
        <authorList>
            <person name="Studholme D.J."/>
            <person name="Sarris P."/>
        </authorList>
    </citation>
    <scope>NUCLEOTIDE SEQUENCE</scope>
    <source>
        <strain evidence="2">PFS-109/04</strain>
        <tissue evidence="2">Leaf</tissue>
    </source>
</reference>
<evidence type="ECO:0000313" key="3">
    <source>
        <dbReference type="Proteomes" id="UP000712600"/>
    </source>
</evidence>
<keyword evidence="1" id="KW-1133">Transmembrane helix</keyword>
<sequence length="64" mass="6938">MLLVTGEVLGLKRGDLRSDSTDSISSDLWVVVVRLWLPAVVSSIVSSIACLALAVVWRRVDGAW</sequence>
<dbReference type="Proteomes" id="UP000712600">
    <property type="component" value="Unassembled WGS sequence"/>
</dbReference>
<name>A0A8S9N4Y5_BRACR</name>
<evidence type="ECO:0000313" key="2">
    <source>
        <dbReference type="EMBL" id="KAF3499984.1"/>
    </source>
</evidence>
<dbReference type="EMBL" id="QGKX02001621">
    <property type="protein sequence ID" value="KAF3499984.1"/>
    <property type="molecule type" value="Genomic_DNA"/>
</dbReference>
<feature type="transmembrane region" description="Helical" evidence="1">
    <location>
        <begin position="35"/>
        <end position="57"/>
    </location>
</feature>